<reference evidence="1" key="1">
    <citation type="submission" date="2023-03" db="EMBL/GenBank/DDBJ databases">
        <title>Massive genome expansion in bonnet fungi (Mycena s.s.) driven by repeated elements and novel gene families across ecological guilds.</title>
        <authorList>
            <consortium name="Lawrence Berkeley National Laboratory"/>
            <person name="Harder C.B."/>
            <person name="Miyauchi S."/>
            <person name="Viragh M."/>
            <person name="Kuo A."/>
            <person name="Thoen E."/>
            <person name="Andreopoulos B."/>
            <person name="Lu D."/>
            <person name="Skrede I."/>
            <person name="Drula E."/>
            <person name="Henrissat B."/>
            <person name="Morin E."/>
            <person name="Kohler A."/>
            <person name="Barry K."/>
            <person name="LaButti K."/>
            <person name="Morin E."/>
            <person name="Salamov A."/>
            <person name="Lipzen A."/>
            <person name="Mereny Z."/>
            <person name="Hegedus B."/>
            <person name="Baldrian P."/>
            <person name="Stursova M."/>
            <person name="Weitz H."/>
            <person name="Taylor A."/>
            <person name="Grigoriev I.V."/>
            <person name="Nagy L.G."/>
            <person name="Martin F."/>
            <person name="Kauserud H."/>
        </authorList>
    </citation>
    <scope>NUCLEOTIDE SEQUENCE</scope>
    <source>
        <strain evidence="1">CBHHK200</strain>
    </source>
</reference>
<dbReference type="Proteomes" id="UP001218188">
    <property type="component" value="Unassembled WGS sequence"/>
</dbReference>
<name>A0AAD6SFS3_9AGAR</name>
<protein>
    <submittedName>
        <fullName evidence="1">Uncharacterized protein</fullName>
    </submittedName>
</protein>
<organism evidence="1 2">
    <name type="scientific">Mycena alexandri</name>
    <dbReference type="NCBI Taxonomy" id="1745969"/>
    <lineage>
        <taxon>Eukaryota</taxon>
        <taxon>Fungi</taxon>
        <taxon>Dikarya</taxon>
        <taxon>Basidiomycota</taxon>
        <taxon>Agaricomycotina</taxon>
        <taxon>Agaricomycetes</taxon>
        <taxon>Agaricomycetidae</taxon>
        <taxon>Agaricales</taxon>
        <taxon>Marasmiineae</taxon>
        <taxon>Mycenaceae</taxon>
        <taxon>Mycena</taxon>
    </lineage>
</organism>
<sequence>MLSPQGCHALSSFLSPTIHGHQHLLRRRGHSCAASGRACVHVVRRRNIIQNYHAVPIVPPDFRMIPMGDIDLQQELMVNEESGVVGRRQERNCVRRVYSAKIDGRRSNVTVAVYQGDGAEEAWRRDVETYMLVRHPNILQIWGGASYGNIRATVFHGDLVPFEQFLVPQSPIMMVYTYAYYAEEWERVEGYLQTVLHSWEHTMWIRTSTGCLSVDLVSLDQHFVPHRFTEGPLQAATPLNVTDIIAIKFLGLAQYHNICSLYLRRYRIDSMSTSATVHIGVVTSWPSGHRYEGHVEIALPAGINVFCPNGWCASGDGEGDLMGNGWTRYKADDLFDSEIVLLVSSHHPDGWLSQANHIFNRLQITSDLENYALVESVYFVITVGNAGQDSPLGYLFFCPSEDCRAGPTSVRRPDCPAYWSLDPSGVDRLSTEAAAWLGFPPFQLTTQVEGQYWDASVYAG</sequence>
<evidence type="ECO:0000313" key="1">
    <source>
        <dbReference type="EMBL" id="KAJ7027136.1"/>
    </source>
</evidence>
<gene>
    <name evidence="1" type="ORF">C8F04DRAFT_1399665</name>
</gene>
<dbReference type="AlphaFoldDB" id="A0AAD6SFS3"/>
<dbReference type="EMBL" id="JARJCM010000129">
    <property type="protein sequence ID" value="KAJ7027136.1"/>
    <property type="molecule type" value="Genomic_DNA"/>
</dbReference>
<proteinExistence type="predicted"/>
<evidence type="ECO:0000313" key="2">
    <source>
        <dbReference type="Proteomes" id="UP001218188"/>
    </source>
</evidence>
<accession>A0AAD6SFS3</accession>
<keyword evidence="2" id="KW-1185">Reference proteome</keyword>
<comment type="caution">
    <text evidence="1">The sequence shown here is derived from an EMBL/GenBank/DDBJ whole genome shotgun (WGS) entry which is preliminary data.</text>
</comment>
<feature type="non-terminal residue" evidence="1">
    <location>
        <position position="1"/>
    </location>
</feature>